<name>A0AAD5MAR9_PARTN</name>
<sequence length="71" mass="8382">MNAPFIQEDQQRAKEVLYDFVKDAINDVIEKEGRKYLLQPYVIEAILKQITVDIEYTPMKCNKVLVDRPPR</sequence>
<dbReference type="EMBL" id="JAHQIW010000002">
    <property type="protein sequence ID" value="KAJ1345487.1"/>
    <property type="molecule type" value="Genomic_DNA"/>
</dbReference>
<evidence type="ECO:0000313" key="2">
    <source>
        <dbReference type="Proteomes" id="UP001196413"/>
    </source>
</evidence>
<comment type="caution">
    <text evidence="1">The sequence shown here is derived from an EMBL/GenBank/DDBJ whole genome shotgun (WGS) entry which is preliminary data.</text>
</comment>
<dbReference type="Proteomes" id="UP001196413">
    <property type="component" value="Unassembled WGS sequence"/>
</dbReference>
<organism evidence="1 2">
    <name type="scientific">Parelaphostrongylus tenuis</name>
    <name type="common">Meningeal worm</name>
    <dbReference type="NCBI Taxonomy" id="148309"/>
    <lineage>
        <taxon>Eukaryota</taxon>
        <taxon>Metazoa</taxon>
        <taxon>Ecdysozoa</taxon>
        <taxon>Nematoda</taxon>
        <taxon>Chromadorea</taxon>
        <taxon>Rhabditida</taxon>
        <taxon>Rhabditina</taxon>
        <taxon>Rhabditomorpha</taxon>
        <taxon>Strongyloidea</taxon>
        <taxon>Metastrongylidae</taxon>
        <taxon>Parelaphostrongylus</taxon>
    </lineage>
</organism>
<accession>A0AAD5MAR9</accession>
<evidence type="ECO:0000313" key="1">
    <source>
        <dbReference type="EMBL" id="KAJ1345487.1"/>
    </source>
</evidence>
<dbReference type="AlphaFoldDB" id="A0AAD5MAR9"/>
<protein>
    <submittedName>
        <fullName evidence="1">Uncharacterized protein</fullName>
    </submittedName>
</protein>
<reference evidence="1" key="1">
    <citation type="submission" date="2021-06" db="EMBL/GenBank/DDBJ databases">
        <title>Parelaphostrongylus tenuis whole genome reference sequence.</title>
        <authorList>
            <person name="Garwood T.J."/>
            <person name="Larsen P.A."/>
            <person name="Fountain-Jones N.M."/>
            <person name="Garbe J.R."/>
            <person name="Macchietto M.G."/>
            <person name="Kania S.A."/>
            <person name="Gerhold R.W."/>
            <person name="Richards J.E."/>
            <person name="Wolf T.M."/>
        </authorList>
    </citation>
    <scope>NUCLEOTIDE SEQUENCE</scope>
    <source>
        <strain evidence="1">MNPRO001-30</strain>
        <tissue evidence="1">Meninges</tissue>
    </source>
</reference>
<proteinExistence type="predicted"/>
<gene>
    <name evidence="1" type="ORF">KIN20_000034</name>
</gene>
<keyword evidence="2" id="KW-1185">Reference proteome</keyword>